<dbReference type="Gene3D" id="2.40.420.20">
    <property type="match status" value="1"/>
</dbReference>
<dbReference type="AlphaFoldDB" id="A0AA37TND2"/>
<accession>A0AA37TND2</accession>
<reference evidence="3 4" key="1">
    <citation type="journal article" date="2014" name="Int. J. Syst. Evol. Microbiol.">
        <title>Complete genome sequence of Corynebacterium casei LMG S-19264T (=DSM 44701T), isolated from a smear-ripened cheese.</title>
        <authorList>
            <consortium name="US DOE Joint Genome Institute (JGI-PGF)"/>
            <person name="Walter F."/>
            <person name="Albersmeier A."/>
            <person name="Kalinowski J."/>
            <person name="Ruckert C."/>
        </authorList>
    </citation>
    <scope>NUCLEOTIDE SEQUENCE [LARGE SCALE GENOMIC DNA]</scope>
    <source>
        <strain evidence="3 4">NBRC 112785</strain>
    </source>
</reference>
<dbReference type="RefSeq" id="WP_095500477.1">
    <property type="nucleotide sequence ID" value="NZ_BSPO01000003.1"/>
</dbReference>
<dbReference type="PROSITE" id="PS51257">
    <property type="entry name" value="PROKAR_LIPOPROTEIN"/>
    <property type="match status" value="1"/>
</dbReference>
<protein>
    <submittedName>
        <fullName evidence="3">RND transporter MFP subunit</fullName>
    </submittedName>
</protein>
<dbReference type="GO" id="GO:1990281">
    <property type="term" value="C:efflux pump complex"/>
    <property type="evidence" value="ECO:0007669"/>
    <property type="project" value="TreeGrafter"/>
</dbReference>
<dbReference type="InterPro" id="IPR006143">
    <property type="entry name" value="RND_pump_MFP"/>
</dbReference>
<dbReference type="PANTHER" id="PTHR30469:SF11">
    <property type="entry name" value="BLL4320 PROTEIN"/>
    <property type="match status" value="1"/>
</dbReference>
<comment type="similarity">
    <text evidence="1">Belongs to the membrane fusion protein (MFP) (TC 8.A.1) family.</text>
</comment>
<organism evidence="3 4">
    <name type="scientific">Paraferrimonas haliotis</name>
    <dbReference type="NCBI Taxonomy" id="2013866"/>
    <lineage>
        <taxon>Bacteria</taxon>
        <taxon>Pseudomonadati</taxon>
        <taxon>Pseudomonadota</taxon>
        <taxon>Gammaproteobacteria</taxon>
        <taxon>Alteromonadales</taxon>
        <taxon>Ferrimonadaceae</taxon>
        <taxon>Paraferrimonas</taxon>
    </lineage>
</organism>
<dbReference type="Gene3D" id="2.40.30.170">
    <property type="match status" value="1"/>
</dbReference>
<dbReference type="SUPFAM" id="SSF111369">
    <property type="entry name" value="HlyD-like secretion proteins"/>
    <property type="match status" value="1"/>
</dbReference>
<evidence type="ECO:0000256" key="1">
    <source>
        <dbReference type="ARBA" id="ARBA00009477"/>
    </source>
</evidence>
<keyword evidence="2" id="KW-0732">Signal</keyword>
<evidence type="ECO:0000313" key="3">
    <source>
        <dbReference type="EMBL" id="GLS83623.1"/>
    </source>
</evidence>
<evidence type="ECO:0000313" key="4">
    <source>
        <dbReference type="Proteomes" id="UP001157439"/>
    </source>
</evidence>
<evidence type="ECO:0000256" key="2">
    <source>
        <dbReference type="SAM" id="SignalP"/>
    </source>
</evidence>
<proteinExistence type="inferred from homology"/>
<dbReference type="PANTHER" id="PTHR30469">
    <property type="entry name" value="MULTIDRUG RESISTANCE PROTEIN MDTA"/>
    <property type="match status" value="1"/>
</dbReference>
<keyword evidence="4" id="KW-1185">Reference proteome</keyword>
<sequence length="370" mass="40271">MTIKRSQPLATILKQGCFITALALISACQPASEPTSTPKAMVTTLTLAQQDSYQLQRQYAGVIRARNSSNLSFELSGKLKSLEVDIGDSVSKGQVLARLDQQLLLAEQAQLQAQINQTQAELNLNQSTLERNNDLNKQGFQSQQVIDELNSQRNALTANLNRLQASLKGNHLRLEKSILVAPFAGVITQRQADPSQVVAPSTQIVSLVDPTTAEAYIGVPQKSAAKLGIGQELKILINDAQVTGKVAGISQQLSSGSRTQTVRISLPSDVITVNGQLVTMEMDHLQQVPGFWVPSDALINGIRGRWNVFVVKPQDGDLTIQRRDVDILYANQQRAYIQGAISDGEQIVSQGLHRLVAGQLVEIAREDIQP</sequence>
<gene>
    <name evidence="3" type="ORF">GCM10007894_16000</name>
</gene>
<dbReference type="Gene3D" id="2.40.50.100">
    <property type="match status" value="1"/>
</dbReference>
<dbReference type="Proteomes" id="UP001157439">
    <property type="component" value="Unassembled WGS sequence"/>
</dbReference>
<dbReference type="GO" id="GO:0015562">
    <property type="term" value="F:efflux transmembrane transporter activity"/>
    <property type="evidence" value="ECO:0007669"/>
    <property type="project" value="TreeGrafter"/>
</dbReference>
<dbReference type="EMBL" id="BSPO01000003">
    <property type="protein sequence ID" value="GLS83623.1"/>
    <property type="molecule type" value="Genomic_DNA"/>
</dbReference>
<dbReference type="Gene3D" id="1.10.287.470">
    <property type="entry name" value="Helix hairpin bin"/>
    <property type="match status" value="1"/>
</dbReference>
<comment type="caution">
    <text evidence="3">The sequence shown here is derived from an EMBL/GenBank/DDBJ whole genome shotgun (WGS) entry which is preliminary data.</text>
</comment>
<name>A0AA37TND2_9GAMM</name>
<feature type="signal peptide" evidence="2">
    <location>
        <begin position="1"/>
        <end position="23"/>
    </location>
</feature>
<dbReference type="NCBIfam" id="TIGR01730">
    <property type="entry name" value="RND_mfp"/>
    <property type="match status" value="1"/>
</dbReference>
<feature type="chain" id="PRO_5041380739" evidence="2">
    <location>
        <begin position="24"/>
        <end position="370"/>
    </location>
</feature>